<dbReference type="InterPro" id="IPR036259">
    <property type="entry name" value="MFS_trans_sf"/>
</dbReference>
<feature type="transmembrane region" description="Helical" evidence="4">
    <location>
        <begin position="134"/>
        <end position="151"/>
    </location>
</feature>
<evidence type="ECO:0000313" key="5">
    <source>
        <dbReference type="EMBL" id="KFD50533.1"/>
    </source>
</evidence>
<dbReference type="EMBL" id="KL363252">
    <property type="protein sequence ID" value="KFD50533.1"/>
    <property type="molecule type" value="Genomic_DNA"/>
</dbReference>
<sequence length="696" mass="76222">MPEGASNSLSVDMLDLDDTESLYSDGEKEQPASGEMKWNFRHAPVELFNMFLSSIVLGSCLSVIGPTIPQLMAATNAYTFSAGVNMISANAFGAMIGVCLAACWLKRKYTSIFMPMFAMLCGMVTYVIPQTGSWLNCLLLFFVQGVLVGIIDRGRYNIGPSNLNQRVKTVLLLYLALSSGGVLPLVSISSNQAASQNDSPSFILPHLFRRQAEKAADMFRNASLNKIVTELSDILHLNYTNLTTSLAPQKPKYVDGTGLKTGQTYAERKQKELKQIQAKELTTSLAPDAVQLNSSTIVNETVNNVTFDGNASTTEQAKIIASAIFSASVTKNTASFTELATSTTPSIRETATIIFPHQHAPSAASDAFNVAAKAKPIFEFEEPKKAVSSCHSWSEDCARSMGQVLTDAAHLFPNAAPAYRTVAWINIVAMTLSLISCCVLFCGQKFWGIRHDLQGYKIAEVPQSQYTKAALFFSFTFIFFVTAAEALLTSVIAVFMVAQYNTTLQDGVKLCCSVWVFLCIGRLLFLPLEKASGRFVGACMGCSLLVAGGTVFNLSQELFALLNCLFACFLGPASPLAFCWLCKETGNPTHFVTFWSIAVHLSRAVVPALMSWLMDDHQARDYPFGALSMTLAAVVLLIPLDKAAKQSNQYFESIRRSGKRFDESHIAYSKLINKTKRDSDFDDERARAEEKSLFEI</sequence>
<dbReference type="PANTHER" id="PTHR23121">
    <property type="entry name" value="SODIUM-DEPENDENT GLUCOSE TRANSPORTER 1"/>
    <property type="match status" value="1"/>
</dbReference>
<feature type="transmembrane region" description="Helical" evidence="4">
    <location>
        <begin position="558"/>
        <end position="580"/>
    </location>
</feature>
<evidence type="ECO:0000256" key="2">
    <source>
        <dbReference type="ARBA" id="ARBA00022989"/>
    </source>
</evidence>
<evidence type="ECO:0000256" key="3">
    <source>
        <dbReference type="ARBA" id="ARBA00023136"/>
    </source>
</evidence>
<feature type="transmembrane region" description="Helical" evidence="4">
    <location>
        <begin position="507"/>
        <end position="528"/>
    </location>
</feature>
<keyword evidence="2 4" id="KW-1133">Transmembrane helix</keyword>
<dbReference type="Proteomes" id="UP000030764">
    <property type="component" value="Unassembled WGS sequence"/>
</dbReference>
<accession>A0A085LZY7</accession>
<proteinExistence type="predicted"/>
<dbReference type="PANTHER" id="PTHR23121:SF9">
    <property type="entry name" value="SODIUM-DEPENDENT GLUCOSE TRANSPORTER 1"/>
    <property type="match status" value="1"/>
</dbReference>
<name>A0A085LZY7_9BILA</name>
<evidence type="ECO:0000256" key="1">
    <source>
        <dbReference type="ARBA" id="ARBA00022692"/>
    </source>
</evidence>
<feature type="transmembrane region" description="Helical" evidence="4">
    <location>
        <begin position="47"/>
        <end position="68"/>
    </location>
</feature>
<feature type="transmembrane region" description="Helical" evidence="4">
    <location>
        <begin position="622"/>
        <end position="640"/>
    </location>
</feature>
<keyword evidence="1 4" id="KW-0812">Transmembrane</keyword>
<feature type="transmembrane region" description="Helical" evidence="4">
    <location>
        <begin position="592"/>
        <end position="610"/>
    </location>
</feature>
<evidence type="ECO:0000256" key="4">
    <source>
        <dbReference type="SAM" id="Phobius"/>
    </source>
</evidence>
<feature type="transmembrane region" description="Helical" evidence="4">
    <location>
        <begin position="535"/>
        <end position="552"/>
    </location>
</feature>
<feature type="transmembrane region" description="Helical" evidence="4">
    <location>
        <begin position="171"/>
        <end position="190"/>
    </location>
</feature>
<feature type="transmembrane region" description="Helical" evidence="4">
    <location>
        <begin position="469"/>
        <end position="495"/>
    </location>
</feature>
<feature type="transmembrane region" description="Helical" evidence="4">
    <location>
        <begin position="423"/>
        <end position="448"/>
    </location>
</feature>
<keyword evidence="7" id="KW-1185">Reference proteome</keyword>
<reference evidence="5 7" key="1">
    <citation type="journal article" date="2014" name="Nat. Genet.">
        <title>Genome and transcriptome of the porcine whipworm Trichuris suis.</title>
        <authorList>
            <person name="Jex A.R."/>
            <person name="Nejsum P."/>
            <person name="Schwarz E.M."/>
            <person name="Hu L."/>
            <person name="Young N.D."/>
            <person name="Hall R.S."/>
            <person name="Korhonen P.K."/>
            <person name="Liao S."/>
            <person name="Thamsborg S."/>
            <person name="Xia J."/>
            <person name="Xu P."/>
            <person name="Wang S."/>
            <person name="Scheerlinck J.P."/>
            <person name="Hofmann A."/>
            <person name="Sternberg P.W."/>
            <person name="Wang J."/>
            <person name="Gasser R.B."/>
        </authorList>
    </citation>
    <scope>NUCLEOTIDE SEQUENCE [LARGE SCALE GENOMIC DNA]</scope>
    <source>
        <strain evidence="6">DCEP-RM93F</strain>
        <strain evidence="5">DCEP-RM93M</strain>
    </source>
</reference>
<evidence type="ECO:0000313" key="6">
    <source>
        <dbReference type="EMBL" id="KFD63434.1"/>
    </source>
</evidence>
<feature type="transmembrane region" description="Helical" evidence="4">
    <location>
        <begin position="112"/>
        <end position="128"/>
    </location>
</feature>
<gene>
    <name evidence="5" type="ORF">M513_08601</name>
    <name evidence="6" type="ORF">M514_08601</name>
</gene>
<dbReference type="EMBL" id="KL367573">
    <property type="protein sequence ID" value="KFD63434.1"/>
    <property type="molecule type" value="Genomic_DNA"/>
</dbReference>
<organism evidence="5 7">
    <name type="scientific">Trichuris suis</name>
    <name type="common">pig whipworm</name>
    <dbReference type="NCBI Taxonomy" id="68888"/>
    <lineage>
        <taxon>Eukaryota</taxon>
        <taxon>Metazoa</taxon>
        <taxon>Ecdysozoa</taxon>
        <taxon>Nematoda</taxon>
        <taxon>Enoplea</taxon>
        <taxon>Dorylaimia</taxon>
        <taxon>Trichinellida</taxon>
        <taxon>Trichuridae</taxon>
        <taxon>Trichuris</taxon>
    </lineage>
</organism>
<dbReference type="SUPFAM" id="SSF103473">
    <property type="entry name" value="MFS general substrate transporter"/>
    <property type="match status" value="2"/>
</dbReference>
<dbReference type="Proteomes" id="UP000030758">
    <property type="component" value="Unassembled WGS sequence"/>
</dbReference>
<keyword evidence="3 4" id="KW-0472">Membrane</keyword>
<dbReference type="AlphaFoldDB" id="A0A085LZY7"/>
<protein>
    <submittedName>
        <fullName evidence="5">Uncharacterized protein</fullName>
    </submittedName>
</protein>
<feature type="transmembrane region" description="Helical" evidence="4">
    <location>
        <begin position="80"/>
        <end position="105"/>
    </location>
</feature>
<evidence type="ECO:0000313" key="7">
    <source>
        <dbReference type="Proteomes" id="UP000030764"/>
    </source>
</evidence>